<name>A0A7C2ZED9_9AQUI</name>
<evidence type="ECO:0000313" key="1">
    <source>
        <dbReference type="EMBL" id="HEW45910.1"/>
    </source>
</evidence>
<organism evidence="1">
    <name type="scientific">Hydrogenobacter sp</name>
    <dbReference type="NCBI Taxonomy" id="2152829"/>
    <lineage>
        <taxon>Bacteria</taxon>
        <taxon>Pseudomonadati</taxon>
        <taxon>Aquificota</taxon>
        <taxon>Aquificia</taxon>
        <taxon>Aquificales</taxon>
        <taxon>Aquificaceae</taxon>
        <taxon>Hydrogenobacter</taxon>
    </lineage>
</organism>
<reference evidence="1" key="1">
    <citation type="journal article" date="2020" name="mSystems">
        <title>Genome- and Community-Level Interaction Insights into Carbon Utilization and Element Cycling Functions of Hydrothermarchaeota in Hydrothermal Sediment.</title>
        <authorList>
            <person name="Zhou Z."/>
            <person name="Liu Y."/>
            <person name="Xu W."/>
            <person name="Pan J."/>
            <person name="Luo Z.H."/>
            <person name="Li M."/>
        </authorList>
    </citation>
    <scope>NUCLEOTIDE SEQUENCE [LARGE SCALE GENOMIC DNA]</scope>
    <source>
        <strain evidence="1">SpSt-132</strain>
    </source>
</reference>
<proteinExistence type="predicted"/>
<dbReference type="AlphaFoldDB" id="A0A7C2ZED9"/>
<comment type="caution">
    <text evidence="1">The sequence shown here is derived from an EMBL/GenBank/DDBJ whole genome shotgun (WGS) entry which is preliminary data.</text>
</comment>
<gene>
    <name evidence="1" type="ORF">ENO47_04470</name>
</gene>
<accession>A0A7C2ZED9</accession>
<sequence>MKLKTFIVFAVALILAAWQLSYATMKVKACDLLNNEELEAFAGGKMWGRGELLQHGGGISECMFQYEENRIYVRYRTGISWFEYVKKMDKGEAISNIGDEAYWYSVSKSLIVRVKDNTLQIQMAFPPNGLKTNQKTAAINLAKKAITRLKP</sequence>
<protein>
    <submittedName>
        <fullName evidence="1">Uncharacterized protein</fullName>
    </submittedName>
</protein>
<dbReference type="EMBL" id="DSFP01000035">
    <property type="protein sequence ID" value="HEW45910.1"/>
    <property type="molecule type" value="Genomic_DNA"/>
</dbReference>